<dbReference type="Pfam" id="PF09836">
    <property type="entry name" value="DUF2063"/>
    <property type="match status" value="1"/>
</dbReference>
<name>A0A7W8D2D4_9GAMM</name>
<evidence type="ECO:0000259" key="1">
    <source>
        <dbReference type="Pfam" id="PF09836"/>
    </source>
</evidence>
<evidence type="ECO:0000313" key="2">
    <source>
        <dbReference type="EMBL" id="MBB5206564.1"/>
    </source>
</evidence>
<sequence length="249" mass="26509">MHAEFANALSLAAPAVPPSLRATRGLARRFDVYRNNSVATRVQALAASFPVTRALVGEAFFRAMAAARVREDPPRSPVLVEYGEGFAEFIATFAPAATVLYLADVARLEQARVRAFHAADAVPVPQAALAALLADPARLGATRVNLHPACTWLRSRHAVHAIWLAHHTATCDLRGRSIDMPQQVLVARPDLRVEVEPIDAAIADALDALHAGATLLQATAGLADATLVALFTLIVRYGLIVSLSSSTES</sequence>
<protein>
    <recommendedName>
        <fullName evidence="1">Putative DNA-binding domain-containing protein</fullName>
    </recommendedName>
</protein>
<comment type="caution">
    <text evidence="2">The sequence shown here is derived from an EMBL/GenBank/DDBJ whole genome shotgun (WGS) entry which is preliminary data.</text>
</comment>
<keyword evidence="3" id="KW-1185">Reference proteome</keyword>
<gene>
    <name evidence="2" type="ORF">HNQ52_000080</name>
</gene>
<dbReference type="InterPro" id="IPR018640">
    <property type="entry name" value="DUF2063"/>
</dbReference>
<dbReference type="AlphaFoldDB" id="A0A7W8D2D4"/>
<reference evidence="2 3" key="1">
    <citation type="submission" date="2020-08" db="EMBL/GenBank/DDBJ databases">
        <title>Genomic Encyclopedia of Type Strains, Phase IV (KMG-IV): sequencing the most valuable type-strain genomes for metagenomic binning, comparative biology and taxonomic classification.</title>
        <authorList>
            <person name="Goeker M."/>
        </authorList>
    </citation>
    <scope>NUCLEOTIDE SEQUENCE [LARGE SCALE GENOMIC DNA]</scope>
    <source>
        <strain evidence="2 3">DSM 24163</strain>
    </source>
</reference>
<evidence type="ECO:0000313" key="3">
    <source>
        <dbReference type="Proteomes" id="UP000521199"/>
    </source>
</evidence>
<feature type="domain" description="Putative DNA-binding" evidence="1">
    <location>
        <begin position="4"/>
        <end position="90"/>
    </location>
</feature>
<dbReference type="EMBL" id="JACHHP010000001">
    <property type="protein sequence ID" value="MBB5206564.1"/>
    <property type="molecule type" value="Genomic_DNA"/>
</dbReference>
<dbReference type="Gene3D" id="1.10.150.690">
    <property type="entry name" value="DUF2063"/>
    <property type="match status" value="1"/>
</dbReference>
<dbReference type="InterPro" id="IPR044922">
    <property type="entry name" value="DUF2063_N_sf"/>
</dbReference>
<dbReference type="Proteomes" id="UP000521199">
    <property type="component" value="Unassembled WGS sequence"/>
</dbReference>
<organism evidence="2 3">
    <name type="scientific">Chiayiivirga flava</name>
    <dbReference type="NCBI Taxonomy" id="659595"/>
    <lineage>
        <taxon>Bacteria</taxon>
        <taxon>Pseudomonadati</taxon>
        <taxon>Pseudomonadota</taxon>
        <taxon>Gammaproteobacteria</taxon>
        <taxon>Lysobacterales</taxon>
        <taxon>Lysobacteraceae</taxon>
        <taxon>Chiayiivirga</taxon>
    </lineage>
</organism>
<proteinExistence type="predicted"/>
<accession>A0A7W8D2D4</accession>